<dbReference type="InterPro" id="IPR058240">
    <property type="entry name" value="rSAM_sf"/>
</dbReference>
<dbReference type="Proteomes" id="UP000184263">
    <property type="component" value="Unassembled WGS sequence"/>
</dbReference>
<evidence type="ECO:0000313" key="2">
    <source>
        <dbReference type="Proteomes" id="UP000184263"/>
    </source>
</evidence>
<dbReference type="OrthoDB" id="9808591at2"/>
<evidence type="ECO:0000313" key="1">
    <source>
        <dbReference type="EMBL" id="SHK31969.1"/>
    </source>
</evidence>
<accession>A0A1M6RHR5</accession>
<dbReference type="InterPro" id="IPR013785">
    <property type="entry name" value="Aldolase_TIM"/>
</dbReference>
<dbReference type="Gene3D" id="3.20.20.70">
    <property type="entry name" value="Aldolase class I"/>
    <property type="match status" value="1"/>
</dbReference>
<protein>
    <submittedName>
        <fullName evidence="1">Radical SAM additional 4Fe4S-binding SPASM domain-containing protein</fullName>
    </submittedName>
</protein>
<dbReference type="AlphaFoldDB" id="A0A1M6RHR5"/>
<gene>
    <name evidence="1" type="ORF">SAMN05216582_10276</name>
</gene>
<reference evidence="1 2" key="1">
    <citation type="submission" date="2016-11" db="EMBL/GenBank/DDBJ databases">
        <authorList>
            <person name="Jaros S."/>
            <person name="Januszkiewicz K."/>
            <person name="Wedrychowicz H."/>
        </authorList>
    </citation>
    <scope>NUCLEOTIDE SEQUENCE [LARGE SCALE GENOMIC DNA]</scope>
    <source>
        <strain evidence="1 2">HD4</strain>
    </source>
</reference>
<organism evidence="1 2">
    <name type="scientific">Selenomonas ruminantium</name>
    <dbReference type="NCBI Taxonomy" id="971"/>
    <lineage>
        <taxon>Bacteria</taxon>
        <taxon>Bacillati</taxon>
        <taxon>Bacillota</taxon>
        <taxon>Negativicutes</taxon>
        <taxon>Selenomonadales</taxon>
        <taxon>Selenomonadaceae</taxon>
        <taxon>Selenomonas</taxon>
    </lineage>
</organism>
<dbReference type="EMBL" id="FRBC01000002">
    <property type="protein sequence ID" value="SHK31969.1"/>
    <property type="molecule type" value="Genomic_DNA"/>
</dbReference>
<sequence length="211" mass="23397">MGHLTEKREAEEIADLKLLGRIYRLLPARSGVGLVIMPTYDCKKIMPMVSTAYCGAEQGTLVVDPFGRIYSCWDTVAVEDAAVGFTDSQSGRFLMNFAKAKWRTRTADLMPSCEACPYVFVCRGGCAARAFVKHGSYFRESCGKIKDIFAFVAPRIAGEAWAKGKEDELSLSLAELLSHLTEAERQILMESRSQKEILEIVKSAGYMNKGM</sequence>
<dbReference type="SUPFAM" id="SSF102114">
    <property type="entry name" value="Radical SAM enzymes"/>
    <property type="match status" value="1"/>
</dbReference>
<dbReference type="RefSeq" id="WP_073088023.1">
    <property type="nucleotide sequence ID" value="NZ_FRBC01000002.1"/>
</dbReference>
<dbReference type="NCBIfam" id="TIGR04085">
    <property type="entry name" value="rSAM_more_4Fe4S"/>
    <property type="match status" value="1"/>
</dbReference>
<proteinExistence type="predicted"/>
<name>A0A1M6RHR5_SELRU</name>
<dbReference type="InterPro" id="IPR023885">
    <property type="entry name" value="4Fe4S-binding_SPASM_dom"/>
</dbReference>